<comment type="similarity">
    <text evidence="6">Belongs to the class I-like SAM-binding methyltransferase superfamily. RNA M5U methyltransferase family.</text>
</comment>
<dbReference type="RefSeq" id="WP_290263212.1">
    <property type="nucleotide sequence ID" value="NZ_JAUFQG010000004.1"/>
</dbReference>
<feature type="region of interest" description="Disordered" evidence="8">
    <location>
        <begin position="1"/>
        <end position="24"/>
    </location>
</feature>
<evidence type="ECO:0000256" key="7">
    <source>
        <dbReference type="PROSITE-ProRule" id="PRU10015"/>
    </source>
</evidence>
<dbReference type="EMBL" id="JBHSCX010000021">
    <property type="protein sequence ID" value="MFC4363864.1"/>
    <property type="molecule type" value="Genomic_DNA"/>
</dbReference>
<comment type="caution">
    <text evidence="9">The sequence shown here is derived from an EMBL/GenBank/DDBJ whole genome shotgun (WGS) entry which is preliminary data.</text>
</comment>
<evidence type="ECO:0000256" key="5">
    <source>
        <dbReference type="ARBA" id="ARBA00023014"/>
    </source>
</evidence>
<feature type="binding site" evidence="6">
    <location>
        <position position="342"/>
    </location>
    <ligand>
        <name>S-adenosyl-L-methionine</name>
        <dbReference type="ChEBI" id="CHEBI:59789"/>
    </ligand>
</feature>
<evidence type="ECO:0000256" key="8">
    <source>
        <dbReference type="SAM" id="MobiDB-lite"/>
    </source>
</evidence>
<keyword evidence="1" id="KW-0004">4Fe-4S</keyword>
<dbReference type="SUPFAM" id="SSF50249">
    <property type="entry name" value="Nucleic acid-binding proteins"/>
    <property type="match status" value="1"/>
</dbReference>
<dbReference type="Proteomes" id="UP001595840">
    <property type="component" value="Unassembled WGS sequence"/>
</dbReference>
<keyword evidence="1" id="KW-0408">Iron</keyword>
<dbReference type="Pfam" id="PF05958">
    <property type="entry name" value="tRNA_U5-meth_tr"/>
    <property type="match status" value="1"/>
</dbReference>
<dbReference type="NCBIfam" id="TIGR00479">
    <property type="entry name" value="rumA"/>
    <property type="match status" value="1"/>
</dbReference>
<keyword evidence="3 6" id="KW-0808">Transferase</keyword>
<evidence type="ECO:0000256" key="1">
    <source>
        <dbReference type="ARBA" id="ARBA00022485"/>
    </source>
</evidence>
<feature type="binding site" evidence="6">
    <location>
        <position position="389"/>
    </location>
    <ligand>
        <name>S-adenosyl-L-methionine</name>
        <dbReference type="ChEBI" id="CHEBI:59789"/>
    </ligand>
</feature>
<reference evidence="10" key="1">
    <citation type="journal article" date="2019" name="Int. J. Syst. Evol. Microbiol.">
        <title>The Global Catalogue of Microorganisms (GCM) 10K type strain sequencing project: providing services to taxonomists for standard genome sequencing and annotation.</title>
        <authorList>
            <consortium name="The Broad Institute Genomics Platform"/>
            <consortium name="The Broad Institute Genome Sequencing Center for Infectious Disease"/>
            <person name="Wu L."/>
            <person name="Ma J."/>
        </authorList>
    </citation>
    <scope>NUCLEOTIDE SEQUENCE [LARGE SCALE GENOMIC DNA]</scope>
    <source>
        <strain evidence="10">CECT 8570</strain>
    </source>
</reference>
<name>A0ABV8V9Y0_9GAMM</name>
<evidence type="ECO:0000313" key="9">
    <source>
        <dbReference type="EMBL" id="MFC4363864.1"/>
    </source>
</evidence>
<gene>
    <name evidence="9" type="primary">rlmD</name>
    <name evidence="9" type="ORF">ACFOX3_16220</name>
</gene>
<dbReference type="GO" id="GO:0032259">
    <property type="term" value="P:methylation"/>
    <property type="evidence" value="ECO:0007669"/>
    <property type="project" value="UniProtKB-KW"/>
</dbReference>
<keyword evidence="1" id="KW-0479">Metal-binding</keyword>
<keyword evidence="5" id="KW-0411">Iron-sulfur</keyword>
<dbReference type="PROSITE" id="PS51687">
    <property type="entry name" value="SAM_MT_RNA_M5U"/>
    <property type="match status" value="1"/>
</dbReference>
<dbReference type="InterPro" id="IPR030391">
    <property type="entry name" value="MeTrfase_TrmA_CS"/>
</dbReference>
<sequence length="458" mass="50268">MSIKKTSQPAGRRGFRPAKPKSKAKPLNNVLTEIVIDRLAHDGRGIGLMAGKIVFVDQALPPEKHIIKIVSQKSKFSEAISESIVGESSPERVAPACAYYASCGGCQLQHLQPDAQLTFKSNLVLDQLRRVQLDIPSEKVAYIVAKNTFGYRSRARLSLNHKGSPYAGFKARANSQIIKIDSCPVLDPSLDACLAPLQRELAHIRPEVLGHIEMLKTQPSPVLVLRHVAALTDIERDILFKLSVEIGAEVYLQPDSSANYYCLDGTKTDIHFTVTVPHVAQPVNYQISNFSQVNPAVNYAMVEQALSWAKPCKDDVWLDLFCGVGNLTLPFSTVVHQVIGVEAIADMVEQAKANADSLGITNCRFLAADLEKVESLRLLPKKVDGVILDPPRAGAKSVVDNISRLKPRKILYIACDPATFARDAKILVAAGYQIERVGALDMFPQTMHVETMALFIRS</sequence>
<evidence type="ECO:0000313" key="10">
    <source>
        <dbReference type="Proteomes" id="UP001595840"/>
    </source>
</evidence>
<evidence type="ECO:0000256" key="3">
    <source>
        <dbReference type="ARBA" id="ARBA00022679"/>
    </source>
</evidence>
<dbReference type="InterPro" id="IPR012340">
    <property type="entry name" value="NA-bd_OB-fold"/>
</dbReference>
<dbReference type="InterPro" id="IPR010280">
    <property type="entry name" value="U5_MeTrfase_fam"/>
</dbReference>
<protein>
    <submittedName>
        <fullName evidence="9">23S rRNA (Uracil(1939)-C(5))-methyltransferase RlmD</fullName>
        <ecNumber evidence="9">2.1.1.190</ecNumber>
    </submittedName>
</protein>
<keyword evidence="2 6" id="KW-0489">Methyltransferase</keyword>
<dbReference type="Gene3D" id="2.40.50.140">
    <property type="entry name" value="Nucleic acid-binding proteins"/>
    <property type="match status" value="1"/>
</dbReference>
<dbReference type="InterPro" id="IPR030390">
    <property type="entry name" value="MeTrfase_TrmA_AS"/>
</dbReference>
<feature type="active site" evidence="7">
    <location>
        <position position="415"/>
    </location>
</feature>
<proteinExistence type="inferred from homology"/>
<dbReference type="Gene3D" id="2.40.50.1070">
    <property type="match status" value="1"/>
</dbReference>
<dbReference type="PANTHER" id="PTHR11061">
    <property type="entry name" value="RNA M5U METHYLTRANSFERASE"/>
    <property type="match status" value="1"/>
</dbReference>
<dbReference type="CDD" id="cd02440">
    <property type="entry name" value="AdoMet_MTases"/>
    <property type="match status" value="1"/>
</dbReference>
<keyword evidence="4 6" id="KW-0949">S-adenosyl-L-methionine</keyword>
<accession>A0ABV8V9Y0</accession>
<evidence type="ECO:0000256" key="4">
    <source>
        <dbReference type="ARBA" id="ARBA00022691"/>
    </source>
</evidence>
<dbReference type="PROSITE" id="PS01231">
    <property type="entry name" value="TRMA_2"/>
    <property type="match status" value="1"/>
</dbReference>
<organism evidence="9 10">
    <name type="scientific">Simiduia curdlanivorans</name>
    <dbReference type="NCBI Taxonomy" id="1492769"/>
    <lineage>
        <taxon>Bacteria</taxon>
        <taxon>Pseudomonadati</taxon>
        <taxon>Pseudomonadota</taxon>
        <taxon>Gammaproteobacteria</taxon>
        <taxon>Cellvibrionales</taxon>
        <taxon>Cellvibrionaceae</taxon>
        <taxon>Simiduia</taxon>
    </lineage>
</organism>
<dbReference type="GO" id="GO:0008168">
    <property type="term" value="F:methyltransferase activity"/>
    <property type="evidence" value="ECO:0007669"/>
    <property type="project" value="UniProtKB-KW"/>
</dbReference>
<feature type="active site" description="Nucleophile" evidence="6">
    <location>
        <position position="415"/>
    </location>
</feature>
<dbReference type="SUPFAM" id="SSF53335">
    <property type="entry name" value="S-adenosyl-L-methionine-dependent methyltransferases"/>
    <property type="match status" value="1"/>
</dbReference>
<dbReference type="Gene3D" id="3.40.50.150">
    <property type="entry name" value="Vaccinia Virus protein VP39"/>
    <property type="match status" value="1"/>
</dbReference>
<evidence type="ECO:0000256" key="2">
    <source>
        <dbReference type="ARBA" id="ARBA00022603"/>
    </source>
</evidence>
<dbReference type="EC" id="2.1.1.190" evidence="9"/>
<dbReference type="PROSITE" id="PS01230">
    <property type="entry name" value="TRMA_1"/>
    <property type="match status" value="1"/>
</dbReference>
<dbReference type="InterPro" id="IPR029063">
    <property type="entry name" value="SAM-dependent_MTases_sf"/>
</dbReference>
<keyword evidence="10" id="KW-1185">Reference proteome</keyword>
<feature type="binding site" evidence="6">
    <location>
        <position position="321"/>
    </location>
    <ligand>
        <name>S-adenosyl-L-methionine</name>
        <dbReference type="ChEBI" id="CHEBI:59789"/>
    </ligand>
</feature>
<feature type="binding site" evidence="6">
    <location>
        <position position="292"/>
    </location>
    <ligand>
        <name>S-adenosyl-L-methionine</name>
        <dbReference type="ChEBI" id="CHEBI:59789"/>
    </ligand>
</feature>
<feature type="compositionally biased region" description="Basic residues" evidence="8">
    <location>
        <begin position="13"/>
        <end position="24"/>
    </location>
</feature>
<dbReference type="PANTHER" id="PTHR11061:SF49">
    <property type="entry name" value="23S RRNA (URACIL(1939)-C(5))-METHYLTRANSFERASE RLMD"/>
    <property type="match status" value="1"/>
</dbReference>
<evidence type="ECO:0000256" key="6">
    <source>
        <dbReference type="PROSITE-ProRule" id="PRU01024"/>
    </source>
</evidence>